<dbReference type="GO" id="GO:0009307">
    <property type="term" value="P:DNA restriction-modification system"/>
    <property type="evidence" value="ECO:0007669"/>
    <property type="project" value="InterPro"/>
</dbReference>
<evidence type="ECO:0000313" key="3">
    <source>
        <dbReference type="EMBL" id="QJX01178.1"/>
    </source>
</evidence>
<sequence length="352" mass="39124">MATRLRGKFLHLGKLTWRIRASTPWVEDIQNLPVADLLNQEITNDIQVSLKMPIPDYQDCMLPLLELLADGKDYTLRAVTTALADRFGLTEDERKEMLPSGQQTVITNRVAWAKTYLKKAGLLTQPGRGVVRISDAGRAVLDKKLGKIDNDFLRQYPSFAEFVGRTDLEQVAEQPPKTVTPEESLESSYQTLRNALADELLEKVKSCTPAFFERLVVEVLVAMGYGGSLADAGQAVGRSGDGGIDGIIKEDKLGLDVLCIQAKRWEKTVGRPEVQAFAGSMEGFRARKGVMLTTSTFSREAAEYVQRIERKIVLIDGRQLAELMIEHGVGVATARTFVLKKLDLDYFEDDEG</sequence>
<dbReference type="Pfam" id="PF14338">
    <property type="entry name" value="Mrr_N"/>
    <property type="match status" value="1"/>
</dbReference>
<gene>
    <name evidence="3" type="ORF">FTUN_8817</name>
</gene>
<dbReference type="InterPro" id="IPR011335">
    <property type="entry name" value="Restrct_endonuc-II-like"/>
</dbReference>
<dbReference type="Gene3D" id="3.40.1350.10">
    <property type="match status" value="1"/>
</dbReference>
<accession>A0A6M5Z450</accession>
<dbReference type="SUPFAM" id="SSF52980">
    <property type="entry name" value="Restriction endonuclease-like"/>
    <property type="match status" value="1"/>
</dbReference>
<evidence type="ECO:0000259" key="2">
    <source>
        <dbReference type="Pfam" id="PF14338"/>
    </source>
</evidence>
<dbReference type="Proteomes" id="UP000503447">
    <property type="component" value="Chromosome"/>
</dbReference>
<feature type="domain" description="Restriction system protein Mrr-like N-terminal" evidence="2">
    <location>
        <begin position="57"/>
        <end position="142"/>
    </location>
</feature>
<feature type="domain" description="Restriction endonuclease type IV Mrr" evidence="1">
    <location>
        <begin position="205"/>
        <end position="324"/>
    </location>
</feature>
<dbReference type="EMBL" id="CP053452">
    <property type="protein sequence ID" value="QJX01178.1"/>
    <property type="molecule type" value="Genomic_DNA"/>
</dbReference>
<dbReference type="AlphaFoldDB" id="A0A6M5Z450"/>
<dbReference type="PANTHER" id="PTHR30015:SF7">
    <property type="entry name" value="TYPE IV METHYL-DIRECTED RESTRICTION ENZYME ECOKMRR"/>
    <property type="match status" value="1"/>
</dbReference>
<keyword evidence="4" id="KW-1185">Reference proteome</keyword>
<proteinExistence type="predicted"/>
<dbReference type="InterPro" id="IPR007560">
    <property type="entry name" value="Restrct_endonuc_IV_Mrr"/>
</dbReference>
<dbReference type="KEGG" id="ftj:FTUN_8817"/>
<dbReference type="GO" id="GO:0015666">
    <property type="term" value="F:restriction endodeoxyribonuclease activity"/>
    <property type="evidence" value="ECO:0007669"/>
    <property type="project" value="TreeGrafter"/>
</dbReference>
<dbReference type="GO" id="GO:0003677">
    <property type="term" value="F:DNA binding"/>
    <property type="evidence" value="ECO:0007669"/>
    <property type="project" value="InterPro"/>
</dbReference>
<evidence type="ECO:0000313" key="4">
    <source>
        <dbReference type="Proteomes" id="UP000503447"/>
    </source>
</evidence>
<evidence type="ECO:0000259" key="1">
    <source>
        <dbReference type="Pfam" id="PF04471"/>
    </source>
</evidence>
<dbReference type="InterPro" id="IPR011856">
    <property type="entry name" value="tRNA_endonuc-like_dom_sf"/>
</dbReference>
<organism evidence="3 4">
    <name type="scientific">Frigoriglobus tundricola</name>
    <dbReference type="NCBI Taxonomy" id="2774151"/>
    <lineage>
        <taxon>Bacteria</taxon>
        <taxon>Pseudomonadati</taxon>
        <taxon>Planctomycetota</taxon>
        <taxon>Planctomycetia</taxon>
        <taxon>Gemmatales</taxon>
        <taxon>Gemmataceae</taxon>
        <taxon>Frigoriglobus</taxon>
    </lineage>
</organism>
<dbReference type="PANTHER" id="PTHR30015">
    <property type="entry name" value="MRR RESTRICTION SYSTEM PROTEIN"/>
    <property type="match status" value="1"/>
</dbReference>
<protein>
    <submittedName>
        <fullName evidence="3">Mrr restriction system protein</fullName>
    </submittedName>
</protein>
<name>A0A6M5Z450_9BACT</name>
<dbReference type="InterPro" id="IPR052906">
    <property type="entry name" value="Type_IV_Methyl-Rstrct_Enzyme"/>
</dbReference>
<dbReference type="Pfam" id="PF04471">
    <property type="entry name" value="Mrr_cat"/>
    <property type="match status" value="1"/>
</dbReference>
<reference evidence="4" key="1">
    <citation type="submission" date="2020-05" db="EMBL/GenBank/DDBJ databases">
        <title>Frigoriglobus tundricola gen. nov., sp. nov., a psychrotolerant cellulolytic planctomycete of the family Gemmataceae with two divergent copies of 16S rRNA gene.</title>
        <authorList>
            <person name="Kulichevskaya I.S."/>
            <person name="Ivanova A.A."/>
            <person name="Naumoff D.G."/>
            <person name="Beletsky A.V."/>
            <person name="Rijpstra W.I.C."/>
            <person name="Sinninghe Damste J.S."/>
            <person name="Mardanov A.V."/>
            <person name="Ravin N.V."/>
            <person name="Dedysh S.N."/>
        </authorList>
    </citation>
    <scope>NUCLEOTIDE SEQUENCE [LARGE SCALE GENOMIC DNA]</scope>
    <source>
        <strain evidence="4">PL17</strain>
    </source>
</reference>
<dbReference type="InterPro" id="IPR025745">
    <property type="entry name" value="Mrr-like_N_dom"/>
</dbReference>